<sequence>MVFFSFLFLYSYQGYNK</sequence>
<dbReference type="EMBL" id="GGEC01066665">
    <property type="protein sequence ID" value="MBX47149.1"/>
    <property type="molecule type" value="Transcribed_RNA"/>
</dbReference>
<organism evidence="1">
    <name type="scientific">Rhizophora mucronata</name>
    <name type="common">Asiatic mangrove</name>
    <dbReference type="NCBI Taxonomy" id="61149"/>
    <lineage>
        <taxon>Eukaryota</taxon>
        <taxon>Viridiplantae</taxon>
        <taxon>Streptophyta</taxon>
        <taxon>Embryophyta</taxon>
        <taxon>Tracheophyta</taxon>
        <taxon>Spermatophyta</taxon>
        <taxon>Magnoliopsida</taxon>
        <taxon>eudicotyledons</taxon>
        <taxon>Gunneridae</taxon>
        <taxon>Pentapetalae</taxon>
        <taxon>rosids</taxon>
        <taxon>fabids</taxon>
        <taxon>Malpighiales</taxon>
        <taxon>Rhizophoraceae</taxon>
        <taxon>Rhizophora</taxon>
    </lineage>
</organism>
<reference evidence="1" key="1">
    <citation type="submission" date="2018-02" db="EMBL/GenBank/DDBJ databases">
        <title>Rhizophora mucronata_Transcriptome.</title>
        <authorList>
            <person name="Meera S.P."/>
            <person name="Sreeshan A."/>
            <person name="Augustine A."/>
        </authorList>
    </citation>
    <scope>NUCLEOTIDE SEQUENCE</scope>
    <source>
        <tissue evidence="1">Leaf</tissue>
    </source>
</reference>
<evidence type="ECO:0000313" key="1">
    <source>
        <dbReference type="EMBL" id="MBX47149.1"/>
    </source>
</evidence>
<protein>
    <submittedName>
        <fullName evidence="1">Uncharacterized protein</fullName>
    </submittedName>
</protein>
<dbReference type="AlphaFoldDB" id="A0A2P2NXK1"/>
<proteinExistence type="predicted"/>
<accession>A0A2P2NXK1</accession>
<name>A0A2P2NXK1_RHIMU</name>